<sequence>MKKSMFYTGIGYLICSIALILFAKLGPDVSFKGVIIGFASSLILPGAIMIYKYIRWTKPQNIPIYEARIKEEQINLYDERKIMIRDKSGYITYTIMTWVLLFANLIFSTMRIKTIVLVVLWSLWLFQYICGVVVFKYLEKKL</sequence>
<organism evidence="2 3">
    <name type="scientific">Clostridium sporogenes</name>
    <dbReference type="NCBI Taxonomy" id="1509"/>
    <lineage>
        <taxon>Bacteria</taxon>
        <taxon>Bacillati</taxon>
        <taxon>Bacillota</taxon>
        <taxon>Clostridia</taxon>
        <taxon>Eubacteriales</taxon>
        <taxon>Clostridiaceae</taxon>
        <taxon>Clostridium</taxon>
    </lineage>
</organism>
<feature type="transmembrane region" description="Helical" evidence="1">
    <location>
        <begin position="115"/>
        <end position="138"/>
    </location>
</feature>
<feature type="transmembrane region" description="Helical" evidence="1">
    <location>
        <begin position="29"/>
        <end position="51"/>
    </location>
</feature>
<feature type="transmembrane region" description="Helical" evidence="1">
    <location>
        <begin position="90"/>
        <end position="109"/>
    </location>
</feature>
<proteinExistence type="predicted"/>
<keyword evidence="1" id="KW-0472">Membrane</keyword>
<accession>A0A1L3NI70</accession>
<protein>
    <submittedName>
        <fullName evidence="2">Putative membrane protein</fullName>
    </submittedName>
</protein>
<evidence type="ECO:0000313" key="3">
    <source>
        <dbReference type="Proteomes" id="UP000182204"/>
    </source>
</evidence>
<evidence type="ECO:0000256" key="1">
    <source>
        <dbReference type="SAM" id="Phobius"/>
    </source>
</evidence>
<dbReference type="AlphaFoldDB" id="A0A1L3NI70"/>
<keyword evidence="1" id="KW-1133">Transmembrane helix</keyword>
<dbReference type="Proteomes" id="UP000182204">
    <property type="component" value="Chromosome"/>
</dbReference>
<gene>
    <name evidence="2" type="ORF">NPD5_4208</name>
</gene>
<dbReference type="EMBL" id="CP013243">
    <property type="protein sequence ID" value="APH15804.1"/>
    <property type="molecule type" value="Genomic_DNA"/>
</dbReference>
<keyword evidence="1" id="KW-0812">Transmembrane</keyword>
<dbReference type="RefSeq" id="WP_072587211.1">
    <property type="nucleotide sequence ID" value="NZ_CP013243.1"/>
</dbReference>
<evidence type="ECO:0000313" key="2">
    <source>
        <dbReference type="EMBL" id="APH15804.1"/>
    </source>
</evidence>
<reference evidence="2 3" key="1">
    <citation type="submission" date="2015-11" db="EMBL/GenBank/DDBJ databases">
        <authorList>
            <person name="Hill K.K."/>
            <person name="Shirey T.B."/>
            <person name="Raphael B."/>
            <person name="Daligault H.E."/>
            <person name="Davenport K.W."/>
            <person name="Bruce D.C."/>
            <person name="Foley B.T."/>
            <person name="Johnson S.L."/>
        </authorList>
    </citation>
    <scope>NUCLEOTIDE SEQUENCE [LARGE SCALE GENOMIC DNA]</scope>
    <source>
        <strain evidence="2 3">CDC_1632</strain>
    </source>
</reference>
<name>A0A1L3NI70_CLOSG</name>
<feature type="transmembrane region" description="Helical" evidence="1">
    <location>
        <begin position="5"/>
        <end position="23"/>
    </location>
</feature>